<proteinExistence type="predicted"/>
<dbReference type="EMBL" id="WHWC01000009">
    <property type="protein sequence ID" value="KAG8375967.1"/>
    <property type="molecule type" value="Genomic_DNA"/>
</dbReference>
<dbReference type="Proteomes" id="UP000826271">
    <property type="component" value="Unassembled WGS sequence"/>
</dbReference>
<organism evidence="6 7">
    <name type="scientific">Buddleja alternifolia</name>
    <dbReference type="NCBI Taxonomy" id="168488"/>
    <lineage>
        <taxon>Eukaryota</taxon>
        <taxon>Viridiplantae</taxon>
        <taxon>Streptophyta</taxon>
        <taxon>Embryophyta</taxon>
        <taxon>Tracheophyta</taxon>
        <taxon>Spermatophyta</taxon>
        <taxon>Magnoliopsida</taxon>
        <taxon>eudicotyledons</taxon>
        <taxon>Gunneridae</taxon>
        <taxon>Pentapetalae</taxon>
        <taxon>asterids</taxon>
        <taxon>lamiids</taxon>
        <taxon>Lamiales</taxon>
        <taxon>Scrophulariaceae</taxon>
        <taxon>Buddlejeae</taxon>
        <taxon>Buddleja</taxon>
    </lineage>
</organism>
<feature type="coiled-coil region" evidence="3">
    <location>
        <begin position="469"/>
        <end position="531"/>
    </location>
</feature>
<keyword evidence="1" id="KW-0813">Transport</keyword>
<keyword evidence="7" id="KW-1185">Reference proteome</keyword>
<keyword evidence="2" id="KW-0341">Growth regulation</keyword>
<dbReference type="AlphaFoldDB" id="A0AAV6X6A3"/>
<evidence type="ECO:0000256" key="1">
    <source>
        <dbReference type="ARBA" id="ARBA00022448"/>
    </source>
</evidence>
<dbReference type="Pfam" id="PF05641">
    <property type="entry name" value="Agenet"/>
    <property type="match status" value="1"/>
</dbReference>
<protein>
    <recommendedName>
        <fullName evidence="5">Agenet domain-containing protein</fullName>
    </recommendedName>
</protein>
<evidence type="ECO:0000259" key="5">
    <source>
        <dbReference type="SMART" id="SM00743"/>
    </source>
</evidence>
<dbReference type="Pfam" id="PF05266">
    <property type="entry name" value="DUF724"/>
    <property type="match status" value="1"/>
</dbReference>
<dbReference type="PANTHER" id="PTHR31917">
    <property type="entry name" value="AGENET DOMAIN-CONTAINING PROTEIN-RELATED"/>
    <property type="match status" value="1"/>
</dbReference>
<dbReference type="SMART" id="SM00743">
    <property type="entry name" value="Agenet"/>
    <property type="match status" value="2"/>
</dbReference>
<feature type="domain" description="Agenet" evidence="5">
    <location>
        <begin position="9"/>
        <end position="103"/>
    </location>
</feature>
<evidence type="ECO:0000313" key="7">
    <source>
        <dbReference type="Proteomes" id="UP000826271"/>
    </source>
</evidence>
<dbReference type="InterPro" id="IPR007930">
    <property type="entry name" value="DUF724"/>
</dbReference>
<dbReference type="InterPro" id="IPR014002">
    <property type="entry name" value="Agenet_dom_plant"/>
</dbReference>
<gene>
    <name evidence="6" type="ORF">BUALT_Bualt09G0014200</name>
</gene>
<dbReference type="InterPro" id="IPR008395">
    <property type="entry name" value="Agenet-like_dom"/>
</dbReference>
<accession>A0AAV6X6A3</accession>
<evidence type="ECO:0000256" key="4">
    <source>
        <dbReference type="SAM" id="MobiDB-lite"/>
    </source>
</evidence>
<comment type="caution">
    <text evidence="6">The sequence shown here is derived from an EMBL/GenBank/DDBJ whole genome shotgun (WGS) entry which is preliminary data.</text>
</comment>
<dbReference type="CDD" id="cd20406">
    <property type="entry name" value="Tudor_Agenet_AtDUF_rpt2_4"/>
    <property type="match status" value="1"/>
</dbReference>
<name>A0AAV6X6A3_9LAMI</name>
<evidence type="ECO:0000256" key="2">
    <source>
        <dbReference type="ARBA" id="ARBA00022604"/>
    </source>
</evidence>
<feature type="domain" description="Agenet" evidence="5">
    <location>
        <begin position="109"/>
        <end position="165"/>
    </location>
</feature>
<evidence type="ECO:0000256" key="3">
    <source>
        <dbReference type="SAM" id="Coils"/>
    </source>
</evidence>
<feature type="region of interest" description="Disordered" evidence="4">
    <location>
        <begin position="181"/>
        <end position="221"/>
    </location>
</feature>
<evidence type="ECO:0000313" key="6">
    <source>
        <dbReference type="EMBL" id="KAG8375967.1"/>
    </source>
</evidence>
<keyword evidence="3" id="KW-0175">Coiled coil</keyword>
<sequence>MEEEELIKDKFPEEGSIVEVKSDEEGLKGVYFTATVIASAAACVSSSSKEKKKKKKSEKQVVVVYVEYQNLLADEKGSGSGSEERLREYADICNVRPLPLQEIESESVRRIEEGALVDAFYKDGWWTGVVKKRVNATRFVVTFEDPPDELEFGLSQLRLHLDWVDGTWVLPHNYQDKAQLDTGEFDQRKKRGRPKKILNESIEKTPVTASGDLSGKDGDPHGTPEAVIMGTVASSSNLEEMALNEDKLTNGHSDLIIGKRNMRKRTLEKVATESAGRTLKRGTRRIKDERTALRVEDSLDASVGKNMEVNCSMEGEKVVTESPCNVPDDAPLSKWIERRHSASITDGSRTSPVSTMEQCTENGEKQRDAVVLEEPEGLTQTSALVDKDPIVSNEHQSLPLFVKNSDCKESLREGLVIGYMVAFSRVVEKASGLQLHDPKSITDDIMETLADLKTYGFDVKVVQDRVTELLELKDKKEKLVNEVHELNNQILEHMQVRNRIEEEIRKLQSAKEKEDGEIASLQARLGETEESILNVGRIFEGIASSTL</sequence>
<dbReference type="PANTHER" id="PTHR31917:SF153">
    <property type="entry name" value="DUF724 DOMAIN-CONTAINING PROTEIN 3-RELATED"/>
    <property type="match status" value="1"/>
</dbReference>
<reference evidence="6" key="1">
    <citation type="submission" date="2019-10" db="EMBL/GenBank/DDBJ databases">
        <authorList>
            <person name="Zhang R."/>
            <person name="Pan Y."/>
            <person name="Wang J."/>
            <person name="Ma R."/>
            <person name="Yu S."/>
        </authorList>
    </citation>
    <scope>NUCLEOTIDE SEQUENCE</scope>
    <source>
        <strain evidence="6">LA-IB0</strain>
        <tissue evidence="6">Leaf</tissue>
    </source>
</reference>